<dbReference type="InterPro" id="IPR036388">
    <property type="entry name" value="WH-like_DNA-bd_sf"/>
</dbReference>
<protein>
    <submittedName>
        <fullName evidence="5">MarR family transcriptional regulator</fullName>
    </submittedName>
</protein>
<dbReference type="PANTHER" id="PTHR42756:SF1">
    <property type="entry name" value="TRANSCRIPTIONAL REPRESSOR OF EMRAB OPERON"/>
    <property type="match status" value="1"/>
</dbReference>
<dbReference type="STRING" id="1514904.SU32_10265"/>
<evidence type="ECO:0000313" key="5">
    <source>
        <dbReference type="EMBL" id="KPB01024.1"/>
    </source>
</evidence>
<name>A0A0N1J6E6_9HYPH</name>
<dbReference type="PRINTS" id="PR00598">
    <property type="entry name" value="HTHMARR"/>
</dbReference>
<dbReference type="SMART" id="SM00347">
    <property type="entry name" value="HTH_MARR"/>
    <property type="match status" value="1"/>
</dbReference>
<sequence length="147" mass="17171">MTKDDTFYSTEFLPYLLNQAAEAASLGFRQYYKERYGMLRTEWRVLFHLGQFGEMTAKEICDRANIHKTKISRAVAALEKKRFIARRTMENDRRLEELFLTKSGKQVLEDLQRRAKAFDQSLMEQLGEENARSLKRNLAILAGLKAD</sequence>
<gene>
    <name evidence="5" type="ORF">SU32_10265</name>
</gene>
<dbReference type="PANTHER" id="PTHR42756">
    <property type="entry name" value="TRANSCRIPTIONAL REGULATOR, MARR"/>
    <property type="match status" value="1"/>
</dbReference>
<evidence type="ECO:0000256" key="1">
    <source>
        <dbReference type="ARBA" id="ARBA00023015"/>
    </source>
</evidence>
<dbReference type="SUPFAM" id="SSF46785">
    <property type="entry name" value="Winged helix' DNA-binding domain"/>
    <property type="match status" value="1"/>
</dbReference>
<evidence type="ECO:0000313" key="6">
    <source>
        <dbReference type="Proteomes" id="UP000038011"/>
    </source>
</evidence>
<comment type="caution">
    <text evidence="5">The sequence shown here is derived from an EMBL/GenBank/DDBJ whole genome shotgun (WGS) entry which is preliminary data.</text>
</comment>
<dbReference type="Gene3D" id="1.10.10.10">
    <property type="entry name" value="Winged helix-like DNA-binding domain superfamily/Winged helix DNA-binding domain"/>
    <property type="match status" value="1"/>
</dbReference>
<keyword evidence="6" id="KW-1185">Reference proteome</keyword>
<dbReference type="RefSeq" id="WP_053999273.1">
    <property type="nucleotide sequence ID" value="NZ_JXMU01000014.1"/>
</dbReference>
<feature type="domain" description="HTH marR-type" evidence="4">
    <location>
        <begin position="10"/>
        <end position="143"/>
    </location>
</feature>
<dbReference type="PROSITE" id="PS50995">
    <property type="entry name" value="HTH_MARR_2"/>
    <property type="match status" value="1"/>
</dbReference>
<dbReference type="PATRIC" id="fig|1514904.3.peg.885"/>
<dbReference type="Proteomes" id="UP000038011">
    <property type="component" value="Unassembled WGS sequence"/>
</dbReference>
<organism evidence="5 6">
    <name type="scientific">Ahrensia marina</name>
    <dbReference type="NCBI Taxonomy" id="1514904"/>
    <lineage>
        <taxon>Bacteria</taxon>
        <taxon>Pseudomonadati</taxon>
        <taxon>Pseudomonadota</taxon>
        <taxon>Alphaproteobacteria</taxon>
        <taxon>Hyphomicrobiales</taxon>
        <taxon>Ahrensiaceae</taxon>
        <taxon>Ahrensia</taxon>
    </lineage>
</organism>
<evidence type="ECO:0000256" key="2">
    <source>
        <dbReference type="ARBA" id="ARBA00023125"/>
    </source>
</evidence>
<evidence type="ECO:0000256" key="3">
    <source>
        <dbReference type="ARBA" id="ARBA00023163"/>
    </source>
</evidence>
<dbReference type="GO" id="GO:0003677">
    <property type="term" value="F:DNA binding"/>
    <property type="evidence" value="ECO:0007669"/>
    <property type="project" value="UniProtKB-KW"/>
</dbReference>
<dbReference type="EMBL" id="JXMU01000014">
    <property type="protein sequence ID" value="KPB01024.1"/>
    <property type="molecule type" value="Genomic_DNA"/>
</dbReference>
<proteinExistence type="predicted"/>
<reference evidence="5 6" key="1">
    <citation type="submission" date="2015-01" db="EMBL/GenBank/DDBJ databases">
        <title>Ahrensia donghaiensis sp. nov., a novel dimethylsulphoniopropionate-cleavage bacterium isolated from seawater and emended descriptions of the genus Ahrensia and Ahrensia kielensis.</title>
        <authorList>
            <person name="Liu J."/>
        </authorList>
    </citation>
    <scope>NUCLEOTIDE SEQUENCE [LARGE SCALE GENOMIC DNA]</scope>
    <source>
        <strain evidence="5 6">LZD062</strain>
    </source>
</reference>
<dbReference type="GO" id="GO:0003700">
    <property type="term" value="F:DNA-binding transcription factor activity"/>
    <property type="evidence" value="ECO:0007669"/>
    <property type="project" value="InterPro"/>
</dbReference>
<keyword evidence="1" id="KW-0805">Transcription regulation</keyword>
<dbReference type="InterPro" id="IPR036390">
    <property type="entry name" value="WH_DNA-bd_sf"/>
</dbReference>
<accession>A0A0N1J6E6</accession>
<keyword evidence="3" id="KW-0804">Transcription</keyword>
<dbReference type="InterPro" id="IPR000835">
    <property type="entry name" value="HTH_MarR-typ"/>
</dbReference>
<dbReference type="AlphaFoldDB" id="A0A0N1J6E6"/>
<keyword evidence="2" id="KW-0238">DNA-binding</keyword>
<dbReference type="Pfam" id="PF12802">
    <property type="entry name" value="MarR_2"/>
    <property type="match status" value="1"/>
</dbReference>
<dbReference type="OrthoDB" id="8906692at2"/>
<evidence type="ECO:0000259" key="4">
    <source>
        <dbReference type="PROSITE" id="PS50995"/>
    </source>
</evidence>